<evidence type="ECO:0000256" key="1">
    <source>
        <dbReference type="SAM" id="MobiDB-lite"/>
    </source>
</evidence>
<feature type="compositionally biased region" description="Low complexity" evidence="1">
    <location>
        <begin position="1"/>
        <end position="13"/>
    </location>
</feature>
<feature type="transmembrane region" description="Helical" evidence="2">
    <location>
        <begin position="52"/>
        <end position="69"/>
    </location>
</feature>
<organism evidence="3 4">
    <name type="scientific">Trichosporon asahii var. asahii (strain ATCC 90039 / CBS 2479 / JCM 2466 / KCTC 7840 / NBRC 103889/ NCYC 2677 / UAMH 7654)</name>
    <name type="common">Yeast</name>
    <dbReference type="NCBI Taxonomy" id="1186058"/>
    <lineage>
        <taxon>Eukaryota</taxon>
        <taxon>Fungi</taxon>
        <taxon>Dikarya</taxon>
        <taxon>Basidiomycota</taxon>
        <taxon>Agaricomycotina</taxon>
        <taxon>Tremellomycetes</taxon>
        <taxon>Trichosporonales</taxon>
        <taxon>Trichosporonaceae</taxon>
        <taxon>Trichosporon</taxon>
    </lineage>
</organism>
<dbReference type="HOGENOM" id="CLU_1397229_0_0_1"/>
<dbReference type="AlphaFoldDB" id="J8TYT5"/>
<dbReference type="KEGG" id="tasa:A1Q1_05200"/>
<evidence type="ECO:0000313" key="4">
    <source>
        <dbReference type="Proteomes" id="UP000002748"/>
    </source>
</evidence>
<evidence type="ECO:0000256" key="2">
    <source>
        <dbReference type="SAM" id="Phobius"/>
    </source>
</evidence>
<feature type="region of interest" description="Disordered" evidence="1">
    <location>
        <begin position="1"/>
        <end position="32"/>
    </location>
</feature>
<dbReference type="EMBL" id="ALBS01000002">
    <property type="protein sequence ID" value="EJT53237.1"/>
    <property type="molecule type" value="Genomic_DNA"/>
</dbReference>
<protein>
    <submittedName>
        <fullName evidence="3">Cap3p</fullName>
    </submittedName>
</protein>
<keyword evidence="2" id="KW-1133">Transmembrane helix</keyword>
<proteinExistence type="predicted"/>
<dbReference type="OrthoDB" id="541052at2759"/>
<dbReference type="Proteomes" id="UP000002748">
    <property type="component" value="Unassembled WGS sequence"/>
</dbReference>
<sequence length="195" mass="22122">MLRSSSFSGNSSSYDEKPLSRRRHSVEEGMLPAQQRRHGLSAMLGVRTRYRIAYAILTACIIYLFVVGIEKQLSPSIPSFESFAGEIPAETERGGTAKARAAHQAAKQAVLGGKRVPLPAEVEGAPAHKVKEGFLRVDPNARVHPIHQLIRDARRKWDTKLAKQSRTLREAVDEYQNRYYQHPPKGFEKWWRYVV</sequence>
<evidence type="ECO:0000313" key="3">
    <source>
        <dbReference type="EMBL" id="EJT53237.1"/>
    </source>
</evidence>
<dbReference type="VEuPathDB" id="FungiDB:A1Q1_05200"/>
<name>J8TYT5_TRIAS</name>
<dbReference type="RefSeq" id="XP_014184150.1">
    <property type="nucleotide sequence ID" value="XM_014328675.1"/>
</dbReference>
<accession>J8TYT5</accession>
<keyword evidence="2" id="KW-0472">Membrane</keyword>
<reference evidence="3 4" key="1">
    <citation type="journal article" date="2012" name="Eukaryot. Cell">
        <title>Draft genome sequence of CBS 2479, the standard type strain of Trichosporon asahii.</title>
        <authorList>
            <person name="Yang R.Y."/>
            <person name="Li H.T."/>
            <person name="Zhu H."/>
            <person name="Zhou G.P."/>
            <person name="Wang M."/>
            <person name="Wang L."/>
        </authorList>
    </citation>
    <scope>NUCLEOTIDE SEQUENCE [LARGE SCALE GENOMIC DNA]</scope>
    <source>
        <strain evidence="4">ATCC 90039 / CBS 2479 / JCM 2466 / KCTC 7840 / NCYC 2677 / UAMH 7654</strain>
    </source>
</reference>
<gene>
    <name evidence="3" type="ORF">A1Q1_05200</name>
</gene>
<keyword evidence="2" id="KW-0812">Transmembrane</keyword>
<comment type="caution">
    <text evidence="3">The sequence shown here is derived from an EMBL/GenBank/DDBJ whole genome shotgun (WGS) entry which is preliminary data.</text>
</comment>
<dbReference type="GeneID" id="25988712"/>